<name>A0ABU8DZ67_9ACTN</name>
<dbReference type="InterPro" id="IPR016084">
    <property type="entry name" value="Haem_Oase-like_multi-hlx"/>
</dbReference>
<dbReference type="SUPFAM" id="SSF48613">
    <property type="entry name" value="Heme oxygenase-like"/>
    <property type="match status" value="1"/>
</dbReference>
<keyword evidence="3" id="KW-1185">Reference proteome</keyword>
<feature type="region of interest" description="Disordered" evidence="1">
    <location>
        <begin position="203"/>
        <end position="222"/>
    </location>
</feature>
<accession>A0ABU8DZ67</accession>
<dbReference type="RefSeq" id="WP_336405424.1">
    <property type="nucleotide sequence ID" value="NZ_JBAPLU010000019.1"/>
</dbReference>
<evidence type="ECO:0000313" key="2">
    <source>
        <dbReference type="EMBL" id="MEI4273302.1"/>
    </source>
</evidence>
<gene>
    <name evidence="2" type="ORF">TEK04_16395</name>
</gene>
<reference evidence="2 3" key="1">
    <citation type="submission" date="2024-03" db="EMBL/GenBank/DDBJ databases">
        <title>Draft genome sequence of Klenkia sp. LSe6-5.</title>
        <authorList>
            <person name="Duangmal K."/>
            <person name="Chantavorakit T."/>
        </authorList>
    </citation>
    <scope>NUCLEOTIDE SEQUENCE [LARGE SCALE GENOMIC DNA]</scope>
    <source>
        <strain evidence="2 3">LSe6-5</strain>
    </source>
</reference>
<evidence type="ECO:0000256" key="1">
    <source>
        <dbReference type="SAM" id="MobiDB-lite"/>
    </source>
</evidence>
<comment type="caution">
    <text evidence="2">The sequence shown here is derived from an EMBL/GenBank/DDBJ whole genome shotgun (WGS) entry which is preliminary data.</text>
</comment>
<evidence type="ECO:0000313" key="3">
    <source>
        <dbReference type="Proteomes" id="UP001361570"/>
    </source>
</evidence>
<dbReference type="Gene3D" id="1.20.910.10">
    <property type="entry name" value="Heme oxygenase-like"/>
    <property type="match status" value="1"/>
</dbReference>
<sequence>MTHDPGPDPQSAADVMLRLRTATTDEHRELEGTLDLLDPDLTPRRLGAVLQRMHAFWVEVEAGLDAWAATEPADAAAVEWADRRRAHVLAADLAALGGTPDPTRPADVPVPGTTDEALGTLYVLEGSTLGGVFIDRHLAGLPAMAGVGPLASFSPYGEATGARWAAFRRVTRDHVARGGDADALVSAARRTFRSMALWCRDVQQSASPSPADPTRPGGGVPA</sequence>
<dbReference type="Proteomes" id="UP001361570">
    <property type="component" value="Unassembled WGS sequence"/>
</dbReference>
<dbReference type="CDD" id="cd19166">
    <property type="entry name" value="HemeO-bac"/>
    <property type="match status" value="1"/>
</dbReference>
<protein>
    <submittedName>
        <fullName evidence="2">Biliverdin-producing heme oxygenase</fullName>
    </submittedName>
</protein>
<dbReference type="EMBL" id="JBAPLU010000019">
    <property type="protein sequence ID" value="MEI4273302.1"/>
    <property type="molecule type" value="Genomic_DNA"/>
</dbReference>
<organism evidence="2 3">
    <name type="scientific">Klenkia sesuvii</name>
    <dbReference type="NCBI Taxonomy" id="3103137"/>
    <lineage>
        <taxon>Bacteria</taxon>
        <taxon>Bacillati</taxon>
        <taxon>Actinomycetota</taxon>
        <taxon>Actinomycetes</taxon>
        <taxon>Geodermatophilales</taxon>
        <taxon>Geodermatophilaceae</taxon>
        <taxon>Klenkia</taxon>
    </lineage>
</organism>
<proteinExistence type="predicted"/>